<evidence type="ECO:0000256" key="1">
    <source>
        <dbReference type="SAM" id="SignalP"/>
    </source>
</evidence>
<reference evidence="2" key="2">
    <citation type="submission" date="2021-12" db="EMBL/GenBank/DDBJ databases">
        <title>Resequencing data analysis of finger millet.</title>
        <authorList>
            <person name="Hatakeyama M."/>
            <person name="Aluri S."/>
            <person name="Balachadran M.T."/>
            <person name="Sivarajan S.R."/>
            <person name="Poveda L."/>
            <person name="Shimizu-Inatsugi R."/>
            <person name="Schlapbach R."/>
            <person name="Sreeman S.M."/>
            <person name="Shimizu K.K."/>
        </authorList>
    </citation>
    <scope>NUCLEOTIDE SEQUENCE</scope>
</reference>
<accession>A0AAV5DKL4</accession>
<dbReference type="AlphaFoldDB" id="A0AAV5DKL4"/>
<feature type="chain" id="PRO_5043551421" evidence="1">
    <location>
        <begin position="20"/>
        <end position="99"/>
    </location>
</feature>
<evidence type="ECO:0000313" key="2">
    <source>
        <dbReference type="EMBL" id="GJN10751.1"/>
    </source>
</evidence>
<organism evidence="2 3">
    <name type="scientific">Eleusine coracana subsp. coracana</name>
    <dbReference type="NCBI Taxonomy" id="191504"/>
    <lineage>
        <taxon>Eukaryota</taxon>
        <taxon>Viridiplantae</taxon>
        <taxon>Streptophyta</taxon>
        <taxon>Embryophyta</taxon>
        <taxon>Tracheophyta</taxon>
        <taxon>Spermatophyta</taxon>
        <taxon>Magnoliopsida</taxon>
        <taxon>Liliopsida</taxon>
        <taxon>Poales</taxon>
        <taxon>Poaceae</taxon>
        <taxon>PACMAD clade</taxon>
        <taxon>Chloridoideae</taxon>
        <taxon>Cynodonteae</taxon>
        <taxon>Eleusininae</taxon>
        <taxon>Eleusine</taxon>
    </lineage>
</organism>
<sequence>MSRVAYYIVLLAGVLIISASETTLLPRAAAEDVFQGSFCSKKANEKTSDDAYRSNLRALAALLVAGARTNNSAVGAGRLSDGLEIAVKRLGPWFLGEGC</sequence>
<name>A0AAV5DKL4_ELECO</name>
<protein>
    <submittedName>
        <fullName evidence="2">Uncharacterized protein</fullName>
    </submittedName>
</protein>
<dbReference type="Proteomes" id="UP001054889">
    <property type="component" value="Unassembled WGS sequence"/>
</dbReference>
<feature type="signal peptide" evidence="1">
    <location>
        <begin position="1"/>
        <end position="19"/>
    </location>
</feature>
<keyword evidence="3" id="KW-1185">Reference proteome</keyword>
<gene>
    <name evidence="2" type="primary">ga28870</name>
    <name evidence="2" type="ORF">PR202_ga28870</name>
</gene>
<comment type="caution">
    <text evidence="2">The sequence shown here is derived from an EMBL/GenBank/DDBJ whole genome shotgun (WGS) entry which is preliminary data.</text>
</comment>
<dbReference type="EMBL" id="BQKI01000018">
    <property type="protein sequence ID" value="GJN10751.1"/>
    <property type="molecule type" value="Genomic_DNA"/>
</dbReference>
<reference evidence="2" key="1">
    <citation type="journal article" date="2018" name="DNA Res.">
        <title>Multiple hybrid de novo genome assembly of finger millet, an orphan allotetraploid crop.</title>
        <authorList>
            <person name="Hatakeyama M."/>
            <person name="Aluri S."/>
            <person name="Balachadran M.T."/>
            <person name="Sivarajan S.R."/>
            <person name="Patrignani A."/>
            <person name="Gruter S."/>
            <person name="Poveda L."/>
            <person name="Shimizu-Inatsugi R."/>
            <person name="Baeten J."/>
            <person name="Francoijs K.J."/>
            <person name="Nataraja K.N."/>
            <person name="Reddy Y.A.N."/>
            <person name="Phadnis S."/>
            <person name="Ravikumar R.L."/>
            <person name="Schlapbach R."/>
            <person name="Sreeman S.M."/>
            <person name="Shimizu K.K."/>
        </authorList>
    </citation>
    <scope>NUCLEOTIDE SEQUENCE</scope>
</reference>
<evidence type="ECO:0000313" key="3">
    <source>
        <dbReference type="Proteomes" id="UP001054889"/>
    </source>
</evidence>
<proteinExistence type="predicted"/>
<keyword evidence="1" id="KW-0732">Signal</keyword>